<evidence type="ECO:0000256" key="8">
    <source>
        <dbReference type="SAM" id="MobiDB-lite"/>
    </source>
</evidence>
<proteinExistence type="inferred from homology"/>
<feature type="domain" description="RNA polymerase Rpb2" evidence="9">
    <location>
        <begin position="83"/>
        <end position="147"/>
    </location>
</feature>
<evidence type="ECO:0000313" key="10">
    <source>
        <dbReference type="EMBL" id="CAA9998924.1"/>
    </source>
</evidence>
<name>A0A6H5G9C8_9HEMI</name>
<dbReference type="GO" id="GO:0000428">
    <property type="term" value="C:DNA-directed RNA polymerase complex"/>
    <property type="evidence" value="ECO:0007669"/>
    <property type="project" value="UniProtKB-KW"/>
</dbReference>
<keyword evidence="3" id="KW-0240">DNA-directed RNA polymerase</keyword>
<evidence type="ECO:0000259" key="9">
    <source>
        <dbReference type="Pfam" id="PF04565"/>
    </source>
</evidence>
<dbReference type="GO" id="GO:0003899">
    <property type="term" value="F:DNA-directed RNA polymerase activity"/>
    <property type="evidence" value="ECO:0007669"/>
    <property type="project" value="UniProtKB-EC"/>
</dbReference>
<protein>
    <recommendedName>
        <fullName evidence="2">DNA-directed RNA polymerase</fullName>
        <ecNumber evidence="2">2.7.7.6</ecNumber>
    </recommendedName>
</protein>
<feature type="compositionally biased region" description="Basic and acidic residues" evidence="8">
    <location>
        <begin position="1"/>
        <end position="29"/>
    </location>
</feature>
<dbReference type="Pfam" id="PF04565">
    <property type="entry name" value="RNA_pol_Rpb2_3"/>
    <property type="match status" value="1"/>
</dbReference>
<evidence type="ECO:0000256" key="3">
    <source>
        <dbReference type="ARBA" id="ARBA00022478"/>
    </source>
</evidence>
<dbReference type="Proteomes" id="UP000479000">
    <property type="component" value="Unassembled WGS sequence"/>
</dbReference>
<evidence type="ECO:0000256" key="2">
    <source>
        <dbReference type="ARBA" id="ARBA00012418"/>
    </source>
</evidence>
<evidence type="ECO:0000256" key="1">
    <source>
        <dbReference type="ARBA" id="ARBA00006835"/>
    </source>
</evidence>
<evidence type="ECO:0000313" key="11">
    <source>
        <dbReference type="Proteomes" id="UP000479000"/>
    </source>
</evidence>
<dbReference type="AlphaFoldDB" id="A0A6H5G9C8"/>
<evidence type="ECO:0000256" key="5">
    <source>
        <dbReference type="ARBA" id="ARBA00022695"/>
    </source>
</evidence>
<dbReference type="EC" id="2.7.7.6" evidence="2"/>
<dbReference type="GO" id="GO:0032549">
    <property type="term" value="F:ribonucleoside binding"/>
    <property type="evidence" value="ECO:0007669"/>
    <property type="project" value="InterPro"/>
</dbReference>
<dbReference type="GO" id="GO:0006351">
    <property type="term" value="P:DNA-templated transcription"/>
    <property type="evidence" value="ECO:0007669"/>
    <property type="project" value="InterPro"/>
</dbReference>
<evidence type="ECO:0000256" key="6">
    <source>
        <dbReference type="ARBA" id="ARBA00023163"/>
    </source>
</evidence>
<keyword evidence="5" id="KW-0548">Nucleotidyltransferase</keyword>
<gene>
    <name evidence="10" type="ORF">NTEN_LOCUS5207</name>
</gene>
<evidence type="ECO:0000256" key="4">
    <source>
        <dbReference type="ARBA" id="ARBA00022679"/>
    </source>
</evidence>
<evidence type="ECO:0000256" key="7">
    <source>
        <dbReference type="RuleBase" id="RU000434"/>
    </source>
</evidence>
<dbReference type="OrthoDB" id="10248617at2759"/>
<keyword evidence="6" id="KW-0804">Transcription</keyword>
<reference evidence="10 11" key="1">
    <citation type="submission" date="2020-02" db="EMBL/GenBank/DDBJ databases">
        <authorList>
            <person name="Ferguson B K."/>
        </authorList>
    </citation>
    <scope>NUCLEOTIDE SEQUENCE [LARGE SCALE GENOMIC DNA]</scope>
</reference>
<dbReference type="EMBL" id="CADCXU010007703">
    <property type="protein sequence ID" value="CAA9998924.1"/>
    <property type="molecule type" value="Genomic_DNA"/>
</dbReference>
<organism evidence="10 11">
    <name type="scientific">Nesidiocoris tenuis</name>
    <dbReference type="NCBI Taxonomy" id="355587"/>
    <lineage>
        <taxon>Eukaryota</taxon>
        <taxon>Metazoa</taxon>
        <taxon>Ecdysozoa</taxon>
        <taxon>Arthropoda</taxon>
        <taxon>Hexapoda</taxon>
        <taxon>Insecta</taxon>
        <taxon>Pterygota</taxon>
        <taxon>Neoptera</taxon>
        <taxon>Paraneoptera</taxon>
        <taxon>Hemiptera</taxon>
        <taxon>Heteroptera</taxon>
        <taxon>Panheteroptera</taxon>
        <taxon>Cimicomorpha</taxon>
        <taxon>Miridae</taxon>
        <taxon>Dicyphina</taxon>
        <taxon>Nesidiocoris</taxon>
    </lineage>
</organism>
<keyword evidence="11" id="KW-1185">Reference proteome</keyword>
<dbReference type="InterPro" id="IPR015712">
    <property type="entry name" value="DNA-dir_RNA_pol_su2"/>
</dbReference>
<dbReference type="InterPro" id="IPR007645">
    <property type="entry name" value="RNA_pol_Rpb2_3"/>
</dbReference>
<accession>A0A6H5G9C8</accession>
<keyword evidence="4" id="KW-0808">Transferase</keyword>
<feature type="region of interest" description="Disordered" evidence="8">
    <location>
        <begin position="1"/>
        <end position="31"/>
    </location>
</feature>
<comment type="similarity">
    <text evidence="1 7">Belongs to the RNA polymerase beta chain family.</text>
</comment>
<dbReference type="PANTHER" id="PTHR20856">
    <property type="entry name" value="DNA-DIRECTED RNA POLYMERASE I SUBUNIT 2"/>
    <property type="match status" value="1"/>
</dbReference>
<dbReference type="SUPFAM" id="SSF64484">
    <property type="entry name" value="beta and beta-prime subunits of DNA dependent RNA-polymerase"/>
    <property type="match status" value="1"/>
</dbReference>
<dbReference type="Gene3D" id="3.90.1100.10">
    <property type="match status" value="1"/>
</dbReference>
<sequence>MSAERVDLQRTADRHLRMGAERRQADAIRKGHGSGASYAQADLVNTANRLLSVESGMNNFLSTGNVSSSSGLGLMQDSGLVIIAENINRMRYMSHFRAVHRGAFFTTMRTTEARQLLPDAWGFICPVHTPDGAPCGLLNHLTKDCKVGDFDL</sequence>
<dbReference type="GO" id="GO:0003677">
    <property type="term" value="F:DNA binding"/>
    <property type="evidence" value="ECO:0007669"/>
    <property type="project" value="InterPro"/>
</dbReference>